<accession>A0A3N4I8D7</accession>
<keyword evidence="2" id="KW-1185">Reference proteome</keyword>
<dbReference type="AlphaFoldDB" id="A0A3N4I8D7"/>
<evidence type="ECO:0000313" key="1">
    <source>
        <dbReference type="EMBL" id="RPA82342.1"/>
    </source>
</evidence>
<gene>
    <name evidence="1" type="ORF">BJ508DRAFT_344545</name>
</gene>
<organism evidence="1 2">
    <name type="scientific">Ascobolus immersus RN42</name>
    <dbReference type="NCBI Taxonomy" id="1160509"/>
    <lineage>
        <taxon>Eukaryota</taxon>
        <taxon>Fungi</taxon>
        <taxon>Dikarya</taxon>
        <taxon>Ascomycota</taxon>
        <taxon>Pezizomycotina</taxon>
        <taxon>Pezizomycetes</taxon>
        <taxon>Pezizales</taxon>
        <taxon>Ascobolaceae</taxon>
        <taxon>Ascobolus</taxon>
    </lineage>
</organism>
<protein>
    <submittedName>
        <fullName evidence="1">Uncharacterized protein</fullName>
    </submittedName>
</protein>
<name>A0A3N4I8D7_ASCIM</name>
<evidence type="ECO:0000313" key="2">
    <source>
        <dbReference type="Proteomes" id="UP000275078"/>
    </source>
</evidence>
<dbReference type="Proteomes" id="UP000275078">
    <property type="component" value="Unassembled WGS sequence"/>
</dbReference>
<reference evidence="1 2" key="1">
    <citation type="journal article" date="2018" name="Nat. Ecol. Evol.">
        <title>Pezizomycetes genomes reveal the molecular basis of ectomycorrhizal truffle lifestyle.</title>
        <authorList>
            <person name="Murat C."/>
            <person name="Payen T."/>
            <person name="Noel B."/>
            <person name="Kuo A."/>
            <person name="Morin E."/>
            <person name="Chen J."/>
            <person name="Kohler A."/>
            <person name="Krizsan K."/>
            <person name="Balestrini R."/>
            <person name="Da Silva C."/>
            <person name="Montanini B."/>
            <person name="Hainaut M."/>
            <person name="Levati E."/>
            <person name="Barry K.W."/>
            <person name="Belfiori B."/>
            <person name="Cichocki N."/>
            <person name="Clum A."/>
            <person name="Dockter R.B."/>
            <person name="Fauchery L."/>
            <person name="Guy J."/>
            <person name="Iotti M."/>
            <person name="Le Tacon F."/>
            <person name="Lindquist E.A."/>
            <person name="Lipzen A."/>
            <person name="Malagnac F."/>
            <person name="Mello A."/>
            <person name="Molinier V."/>
            <person name="Miyauchi S."/>
            <person name="Poulain J."/>
            <person name="Riccioni C."/>
            <person name="Rubini A."/>
            <person name="Sitrit Y."/>
            <person name="Splivallo R."/>
            <person name="Traeger S."/>
            <person name="Wang M."/>
            <person name="Zifcakova L."/>
            <person name="Wipf D."/>
            <person name="Zambonelli A."/>
            <person name="Paolocci F."/>
            <person name="Nowrousian M."/>
            <person name="Ottonello S."/>
            <person name="Baldrian P."/>
            <person name="Spatafora J.W."/>
            <person name="Henrissat B."/>
            <person name="Nagy L.G."/>
            <person name="Aury J.M."/>
            <person name="Wincker P."/>
            <person name="Grigoriev I.V."/>
            <person name="Bonfante P."/>
            <person name="Martin F.M."/>
        </authorList>
    </citation>
    <scope>NUCLEOTIDE SEQUENCE [LARGE SCALE GENOMIC DNA]</scope>
    <source>
        <strain evidence="1 2">RN42</strain>
    </source>
</reference>
<dbReference type="EMBL" id="ML119672">
    <property type="protein sequence ID" value="RPA82342.1"/>
    <property type="molecule type" value="Genomic_DNA"/>
</dbReference>
<proteinExistence type="predicted"/>
<sequence>MVTPPPQPQQVPSILTSISILHATILANLPPTLPAKLISDFQTWYLSLTTPSPSSLETLYQVDPTHLTTISSRLWRILGHIFSHSRKAAKIRTLAIPGYRKSREVRRLEWEMEYHFDVIVGTMGYLVRWYGAERVLERVRMVEARASVGKREREEREEREAGEVRCKVEVWCSEKGCGFEEETLTLRKARVGIVGRVWRVLGRVISRAFGVVGGRGEKEGKVEASNWV</sequence>